<dbReference type="AlphaFoldDB" id="A0A139A8I0"/>
<accession>A0A139A8I0</accession>
<evidence type="ECO:0000313" key="2">
    <source>
        <dbReference type="Proteomes" id="UP000070544"/>
    </source>
</evidence>
<sequence length="110" mass="12083">MAPRIPDTDTPSGTIPVHLTAVLGPSGATIYRRFSTFWPSMMFSNPVAVAVVSVKVHLTESILENKLEGRDFLADAASRTKFEPCCQLRGPKATNQCPTVHNRSQLFEHS</sequence>
<dbReference type="Proteomes" id="UP000070544">
    <property type="component" value="Unassembled WGS sequence"/>
</dbReference>
<gene>
    <name evidence="1" type="ORF">M427DRAFT_59278</name>
</gene>
<keyword evidence="2" id="KW-1185">Reference proteome</keyword>
<protein>
    <submittedName>
        <fullName evidence="1">Uncharacterized protein</fullName>
    </submittedName>
</protein>
<proteinExistence type="predicted"/>
<organism evidence="1 2">
    <name type="scientific">Gonapodya prolifera (strain JEL478)</name>
    <name type="common">Monoblepharis prolifera</name>
    <dbReference type="NCBI Taxonomy" id="1344416"/>
    <lineage>
        <taxon>Eukaryota</taxon>
        <taxon>Fungi</taxon>
        <taxon>Fungi incertae sedis</taxon>
        <taxon>Chytridiomycota</taxon>
        <taxon>Chytridiomycota incertae sedis</taxon>
        <taxon>Monoblepharidomycetes</taxon>
        <taxon>Monoblepharidales</taxon>
        <taxon>Gonapodyaceae</taxon>
        <taxon>Gonapodya</taxon>
    </lineage>
</organism>
<reference evidence="1 2" key="1">
    <citation type="journal article" date="2015" name="Genome Biol. Evol.">
        <title>Phylogenomic analyses indicate that early fungi evolved digesting cell walls of algal ancestors of land plants.</title>
        <authorList>
            <person name="Chang Y."/>
            <person name="Wang S."/>
            <person name="Sekimoto S."/>
            <person name="Aerts A.L."/>
            <person name="Choi C."/>
            <person name="Clum A."/>
            <person name="LaButti K.M."/>
            <person name="Lindquist E.A."/>
            <person name="Yee Ngan C."/>
            <person name="Ohm R.A."/>
            <person name="Salamov A.A."/>
            <person name="Grigoriev I.V."/>
            <person name="Spatafora J.W."/>
            <person name="Berbee M.L."/>
        </authorList>
    </citation>
    <scope>NUCLEOTIDE SEQUENCE [LARGE SCALE GENOMIC DNA]</scope>
    <source>
        <strain evidence="1 2">JEL478</strain>
    </source>
</reference>
<evidence type="ECO:0000313" key="1">
    <source>
        <dbReference type="EMBL" id="KXS12755.1"/>
    </source>
</evidence>
<name>A0A139A8I0_GONPJ</name>
<dbReference type="EMBL" id="KQ965785">
    <property type="protein sequence ID" value="KXS12755.1"/>
    <property type="molecule type" value="Genomic_DNA"/>
</dbReference>